<protein>
    <submittedName>
        <fullName evidence="1">ABC transporter permease</fullName>
    </submittedName>
</protein>
<evidence type="ECO:0000313" key="1">
    <source>
        <dbReference type="EMBL" id="MER9286886.1"/>
    </source>
</evidence>
<name>A0ACC6T4S2_9HYPH</name>
<proteinExistence type="predicted"/>
<sequence>MSTGNMMNLHIIFDLIRREVAGRYRGSAFGLLWSLLNPLFMLAVYTFVFGVVMKSRWTIPDQQSATHSTGEFAVILFCGLIVFQFFAEVVSLSPSLIVANVNYVKRIVFPIQILPVVSVGAALFHAAVSLLVLLVFAYVVFGTIPLTVVLAPLVFAPLMILVLGIAWVLASIGVYFRDMSQIVAPLVSAILFLSPVFFQRTVLPAWLQPWLSLNPLAIPVENFRDVVIFGVLPDWRSLGYYSCAALVVACLGYRFFQKTRRGFADVL</sequence>
<organism evidence="1 2">
    <name type="scientific">Mesorhizobium australicum</name>
    <dbReference type="NCBI Taxonomy" id="536018"/>
    <lineage>
        <taxon>Bacteria</taxon>
        <taxon>Pseudomonadati</taxon>
        <taxon>Pseudomonadota</taxon>
        <taxon>Alphaproteobacteria</taxon>
        <taxon>Hyphomicrobiales</taxon>
        <taxon>Phyllobacteriaceae</taxon>
        <taxon>Mesorhizobium</taxon>
    </lineage>
</organism>
<reference evidence="1 2" key="1">
    <citation type="journal article" date="2024" name="Proc. Natl. Acad. Sci. U.S.A.">
        <title>The evolutionary genomics of adaptation to stress in wild rhizobium bacteria.</title>
        <authorList>
            <person name="Kehlet-Delgado H."/>
            <person name="Montoya A.P."/>
            <person name="Jensen K.T."/>
            <person name="Wendlandt C.E."/>
            <person name="Dexheimer C."/>
            <person name="Roberts M."/>
            <person name="Torres Martinez L."/>
            <person name="Friesen M.L."/>
            <person name="Griffitts J.S."/>
            <person name="Porter S.S."/>
        </authorList>
    </citation>
    <scope>NUCLEOTIDE SEQUENCE [LARGE SCALE GENOMIC DNA]</scope>
    <source>
        <strain evidence="1 2">M0468</strain>
    </source>
</reference>
<keyword evidence="2" id="KW-1185">Reference proteome</keyword>
<gene>
    <name evidence="1" type="ORF">NKI81_23490</name>
</gene>
<dbReference type="Proteomes" id="UP001480082">
    <property type="component" value="Unassembled WGS sequence"/>
</dbReference>
<evidence type="ECO:0000313" key="2">
    <source>
        <dbReference type="Proteomes" id="UP001480082"/>
    </source>
</evidence>
<comment type="caution">
    <text evidence="1">The sequence shown here is derived from an EMBL/GenBank/DDBJ whole genome shotgun (WGS) entry which is preliminary data.</text>
</comment>
<accession>A0ACC6T4S2</accession>
<dbReference type="EMBL" id="JAMYRI010000015">
    <property type="protein sequence ID" value="MER9286886.1"/>
    <property type="molecule type" value="Genomic_DNA"/>
</dbReference>